<evidence type="ECO:0000256" key="1">
    <source>
        <dbReference type="ARBA" id="ARBA00022694"/>
    </source>
</evidence>
<dbReference type="GO" id="GO:0001682">
    <property type="term" value="P:tRNA 5'-leader removal"/>
    <property type="evidence" value="ECO:0007669"/>
    <property type="project" value="TreeGrafter"/>
</dbReference>
<evidence type="ECO:0000256" key="2">
    <source>
        <dbReference type="SAM" id="MobiDB-lite"/>
    </source>
</evidence>
<feature type="compositionally biased region" description="Pro residues" evidence="2">
    <location>
        <begin position="1"/>
        <end position="11"/>
    </location>
</feature>
<keyword evidence="5" id="KW-1185">Reference proteome</keyword>
<dbReference type="GO" id="GO:0033204">
    <property type="term" value="F:ribonuclease P RNA binding"/>
    <property type="evidence" value="ECO:0007669"/>
    <property type="project" value="TreeGrafter"/>
</dbReference>
<dbReference type="InterPro" id="IPR049128">
    <property type="entry name" value="Pop8-like_dom"/>
</dbReference>
<keyword evidence="1" id="KW-0819">tRNA processing</keyword>
<feature type="domain" description="Ribonucleases P/MRP subunit Pop8-like" evidence="3">
    <location>
        <begin position="60"/>
        <end position="133"/>
    </location>
</feature>
<evidence type="ECO:0000313" key="4">
    <source>
        <dbReference type="EMBL" id="KAJ3169696.1"/>
    </source>
</evidence>
<gene>
    <name evidence="4" type="primary">RPP14</name>
    <name evidence="4" type="ORF">HDU87_000578</name>
</gene>
<name>A0AAD5TDR6_9FUNG</name>
<comment type="caution">
    <text evidence="4">The sequence shown here is derived from an EMBL/GenBank/DDBJ whole genome shotgun (WGS) entry which is preliminary data.</text>
</comment>
<accession>A0AAD5TDR6</accession>
<organism evidence="4 5">
    <name type="scientific">Geranomyces variabilis</name>
    <dbReference type="NCBI Taxonomy" id="109894"/>
    <lineage>
        <taxon>Eukaryota</taxon>
        <taxon>Fungi</taxon>
        <taxon>Fungi incertae sedis</taxon>
        <taxon>Chytridiomycota</taxon>
        <taxon>Chytridiomycota incertae sedis</taxon>
        <taxon>Chytridiomycetes</taxon>
        <taxon>Spizellomycetales</taxon>
        <taxon>Powellomycetaceae</taxon>
        <taxon>Geranomyces</taxon>
    </lineage>
</organism>
<sequence length="171" mass="18984">MSAQKPPPPQDQRPSPLKRPRSPSPAAEASSKKPAPSFPAVAQAKSQTLKFTISGPAARFQYLRIRITHARPGNATALNELHFRSAINHALRETFGLIGASHHVDLLKFDAARQEGLVRTPYASCPTLRAALTLMREYQNNELRADVLDSSPFLFSIAHNSRVWKPVQERK</sequence>
<feature type="compositionally biased region" description="Low complexity" evidence="2">
    <location>
        <begin position="24"/>
        <end position="40"/>
    </location>
</feature>
<feature type="region of interest" description="Disordered" evidence="2">
    <location>
        <begin position="1"/>
        <end position="41"/>
    </location>
</feature>
<dbReference type="EMBL" id="JADGJQ010000105">
    <property type="protein sequence ID" value="KAJ3169696.1"/>
    <property type="molecule type" value="Genomic_DNA"/>
</dbReference>
<dbReference type="GO" id="GO:0030681">
    <property type="term" value="C:multimeric ribonuclease P complex"/>
    <property type="evidence" value="ECO:0007669"/>
    <property type="project" value="TreeGrafter"/>
</dbReference>
<dbReference type="PANTHER" id="PTHR15441:SF1">
    <property type="entry name" value="RIBONUCLEASE P PROTEIN SUBUNIT P14"/>
    <property type="match status" value="1"/>
</dbReference>
<dbReference type="Gene3D" id="3.30.70.3250">
    <property type="entry name" value="Ribonuclease P, Pop5 subunit"/>
    <property type="match status" value="1"/>
</dbReference>
<protein>
    <submittedName>
        <fullName evidence="4">Ribonuclease P protein subunit p14</fullName>
    </submittedName>
</protein>
<dbReference type="SUPFAM" id="SSF160350">
    <property type="entry name" value="Rnp2-like"/>
    <property type="match status" value="1"/>
</dbReference>
<dbReference type="InterPro" id="IPR038085">
    <property type="entry name" value="Rnp2-like_sf"/>
</dbReference>
<dbReference type="Proteomes" id="UP001212152">
    <property type="component" value="Unassembled WGS sequence"/>
</dbReference>
<reference evidence="4" key="1">
    <citation type="submission" date="2020-05" db="EMBL/GenBank/DDBJ databases">
        <title>Phylogenomic resolution of chytrid fungi.</title>
        <authorList>
            <person name="Stajich J.E."/>
            <person name="Amses K."/>
            <person name="Simmons R."/>
            <person name="Seto K."/>
            <person name="Myers J."/>
            <person name="Bonds A."/>
            <person name="Quandt C.A."/>
            <person name="Barry K."/>
            <person name="Liu P."/>
            <person name="Grigoriev I."/>
            <person name="Longcore J.E."/>
            <person name="James T.Y."/>
        </authorList>
    </citation>
    <scope>NUCLEOTIDE SEQUENCE</scope>
    <source>
        <strain evidence="4">JEL0379</strain>
    </source>
</reference>
<evidence type="ECO:0000259" key="3">
    <source>
        <dbReference type="Pfam" id="PF20976"/>
    </source>
</evidence>
<dbReference type="PANTHER" id="PTHR15441">
    <property type="entry name" value="RIBONUCLEASE P PROTEIN SUBUNIT P14"/>
    <property type="match status" value="1"/>
</dbReference>
<proteinExistence type="predicted"/>
<dbReference type="GO" id="GO:0005730">
    <property type="term" value="C:nucleolus"/>
    <property type="evidence" value="ECO:0007669"/>
    <property type="project" value="TreeGrafter"/>
</dbReference>
<dbReference type="Pfam" id="PF20976">
    <property type="entry name" value="Pop8"/>
    <property type="match status" value="1"/>
</dbReference>
<dbReference type="AlphaFoldDB" id="A0AAD5TDR6"/>
<evidence type="ECO:0000313" key="5">
    <source>
        <dbReference type="Proteomes" id="UP001212152"/>
    </source>
</evidence>